<keyword evidence="3" id="KW-0813">Transport</keyword>
<evidence type="ECO:0000256" key="2">
    <source>
        <dbReference type="ARBA" id="ARBA00008520"/>
    </source>
</evidence>
<evidence type="ECO:0000256" key="3">
    <source>
        <dbReference type="ARBA" id="ARBA00022448"/>
    </source>
</evidence>
<dbReference type="EMBL" id="BAAANL010000003">
    <property type="protein sequence ID" value="GAA1861468.1"/>
    <property type="molecule type" value="Genomic_DNA"/>
</dbReference>
<feature type="region of interest" description="Disordered" evidence="7">
    <location>
        <begin position="1"/>
        <end position="21"/>
    </location>
</feature>
<evidence type="ECO:0000256" key="7">
    <source>
        <dbReference type="SAM" id="MobiDB-lite"/>
    </source>
</evidence>
<evidence type="ECO:0000256" key="1">
    <source>
        <dbReference type="ARBA" id="ARBA00004196"/>
    </source>
</evidence>
<evidence type="ECO:0000256" key="6">
    <source>
        <dbReference type="ARBA" id="ARBA00049753"/>
    </source>
</evidence>
<comment type="caution">
    <text evidence="8">The sequence shown here is derived from an EMBL/GenBank/DDBJ whole genome shotgun (WGS) entry which is preliminary data.</text>
</comment>
<comment type="subcellular location">
    <subcellularLocation>
        <location evidence="1">Cell envelope</location>
    </subcellularLocation>
</comment>
<keyword evidence="9" id="KW-1185">Reference proteome</keyword>
<comment type="similarity">
    <text evidence="2">Belongs to the bacterial solute-binding protein 1 family.</text>
</comment>
<dbReference type="Proteomes" id="UP001501094">
    <property type="component" value="Unassembled WGS sequence"/>
</dbReference>
<evidence type="ECO:0000256" key="4">
    <source>
        <dbReference type="ARBA" id="ARBA00022729"/>
    </source>
</evidence>
<name>A0ABN2NEG4_9MICO</name>
<protein>
    <recommendedName>
        <fullName evidence="6">Probable sugar-binding periplasmic protein</fullName>
    </recommendedName>
</protein>
<evidence type="ECO:0000313" key="8">
    <source>
        <dbReference type="EMBL" id="GAA1861468.1"/>
    </source>
</evidence>
<gene>
    <name evidence="8" type="ORF">GCM10009751_18940</name>
</gene>
<keyword evidence="4" id="KW-0732">Signal</keyword>
<dbReference type="InterPro" id="IPR050490">
    <property type="entry name" value="Bact_solute-bd_prot1"/>
</dbReference>
<dbReference type="PANTHER" id="PTHR43649">
    <property type="entry name" value="ARABINOSE-BINDING PROTEIN-RELATED"/>
    <property type="match status" value="1"/>
</dbReference>
<organism evidence="8 9">
    <name type="scientific">Myceligenerans crystallogenes</name>
    <dbReference type="NCBI Taxonomy" id="316335"/>
    <lineage>
        <taxon>Bacteria</taxon>
        <taxon>Bacillati</taxon>
        <taxon>Actinomycetota</taxon>
        <taxon>Actinomycetes</taxon>
        <taxon>Micrococcales</taxon>
        <taxon>Promicromonosporaceae</taxon>
        <taxon>Myceligenerans</taxon>
    </lineage>
</organism>
<comment type="function">
    <text evidence="5">Part of a binding-protein-dependent transport system for a sugar.</text>
</comment>
<dbReference type="PANTHER" id="PTHR43649:SF28">
    <property type="entry name" value="BINDING PROTEIN COMPONENT OF ABC SUGAR TRANSPORTER-RELATED"/>
    <property type="match status" value="1"/>
</dbReference>
<evidence type="ECO:0000313" key="9">
    <source>
        <dbReference type="Proteomes" id="UP001501094"/>
    </source>
</evidence>
<evidence type="ECO:0000256" key="5">
    <source>
        <dbReference type="ARBA" id="ARBA00049629"/>
    </source>
</evidence>
<reference evidence="8 9" key="1">
    <citation type="journal article" date="2019" name="Int. J. Syst. Evol. Microbiol.">
        <title>The Global Catalogue of Microorganisms (GCM) 10K type strain sequencing project: providing services to taxonomists for standard genome sequencing and annotation.</title>
        <authorList>
            <consortium name="The Broad Institute Genomics Platform"/>
            <consortium name="The Broad Institute Genome Sequencing Center for Infectious Disease"/>
            <person name="Wu L."/>
            <person name="Ma J."/>
        </authorList>
    </citation>
    <scope>NUCLEOTIDE SEQUENCE [LARGE SCALE GENOMIC DNA]</scope>
    <source>
        <strain evidence="8 9">JCM 14326</strain>
    </source>
</reference>
<proteinExistence type="inferred from homology"/>
<sequence>MPAADGGAPAATESSGRQMRFTRRTTTALATAAALGTILAGCATGAGSSAPAVRSHDDVTVYTWWAEGVEQQGLNALATAFEEQNPGIEFVDDGITGGGGSAAKEHLQTRLETQDPPDSFLAHAGAELQDYIDGKYIQDLSPLYQELGLTNAFPEDLIERLSTDGKIYSVPSNIHRANVMWVNPAVLQQHGLDPSGEYADLDGFIADLETLKAAGVSAPLSVGTTWAQVHLLETVLLADLGPAAYNGLWSGETDWSGPEVTTALEHYRTLLSYSNPDRDDIDWQPATEKVIAGESAFNVMGDWALTAFESQGKKLGTDFLAVPSPGTSGEFDFLADSFTMSTGILDEESAKAWLKTIGSKEGQVRFNKIKGSIPAREDVDAGQFTPYQQMAIKSFRQDTIVSSLAHGAAVPVSHLDQITAATAAFSRDLDVAAFQSALVAAAAG</sequence>
<accession>A0ABN2NEG4</accession>
<dbReference type="InterPro" id="IPR006059">
    <property type="entry name" value="SBP"/>
</dbReference>
<dbReference type="SUPFAM" id="SSF53850">
    <property type="entry name" value="Periplasmic binding protein-like II"/>
    <property type="match status" value="1"/>
</dbReference>
<dbReference type="Pfam" id="PF01547">
    <property type="entry name" value="SBP_bac_1"/>
    <property type="match status" value="1"/>
</dbReference>
<dbReference type="Gene3D" id="3.40.190.10">
    <property type="entry name" value="Periplasmic binding protein-like II"/>
    <property type="match status" value="2"/>
</dbReference>